<protein>
    <submittedName>
        <fullName evidence="1">Inosose dehydratase 2</fullName>
    </submittedName>
</protein>
<evidence type="ECO:0000313" key="1">
    <source>
        <dbReference type="EMBL" id="AEN91627.1"/>
    </source>
</evidence>
<dbReference type="AlphaFoldDB" id="A0A8D3X307"/>
<gene>
    <name evidence="1" type="primary">iolE</name>
    <name evidence="1" type="ORF">BMWSH_4749</name>
</gene>
<evidence type="ECO:0000313" key="2">
    <source>
        <dbReference type="Proteomes" id="UP000001283"/>
    </source>
</evidence>
<organism evidence="1 2">
    <name type="scientific">Priestia megaterium (strain WSH-002)</name>
    <name type="common">Bacillus megaterium</name>
    <dbReference type="NCBI Taxonomy" id="1006007"/>
    <lineage>
        <taxon>Bacteria</taxon>
        <taxon>Bacillati</taxon>
        <taxon>Bacillota</taxon>
        <taxon>Bacilli</taxon>
        <taxon>Bacillales</taxon>
        <taxon>Bacillaceae</taxon>
        <taxon>Priestia</taxon>
    </lineage>
</organism>
<proteinExistence type="predicted"/>
<accession>A0A8D3X307</accession>
<dbReference type="Proteomes" id="UP000001283">
    <property type="component" value="Chromosome"/>
</dbReference>
<dbReference type="Gene3D" id="3.20.20.150">
    <property type="entry name" value="Divalent-metal-dependent TIM barrel enzymes"/>
    <property type="match status" value="1"/>
</dbReference>
<reference evidence="1 2" key="1">
    <citation type="journal article" date="2011" name="J. Bacteriol.">
        <title>Complete genome sequence of the industrial strain Bacillus megaterium WSH-002.</title>
        <authorList>
            <person name="Liu L."/>
            <person name="Li Y."/>
            <person name="Zhang J."/>
            <person name="Zou W."/>
            <person name="Zhou Z."/>
            <person name="Liu J."/>
            <person name="Li X."/>
            <person name="Wang L."/>
            <person name="Chen J."/>
        </authorList>
    </citation>
    <scope>NUCLEOTIDE SEQUENCE [LARGE SCALE GENOMIC DNA]</scope>
    <source>
        <strain evidence="1 2">WSH-002</strain>
    </source>
</reference>
<name>A0A8D3X307_PRIMW</name>
<dbReference type="RefSeq" id="WP_014461759.1">
    <property type="nucleotide sequence ID" value="NC_017138.1"/>
</dbReference>
<sequence>MFKENTVKLGIAPIAWTNDDMPELGAENTFEQCISEMALTGF</sequence>
<dbReference type="KEGG" id="bmh:BMWSH_4749"/>
<dbReference type="EMBL" id="CP003017">
    <property type="protein sequence ID" value="AEN91627.1"/>
    <property type="molecule type" value="Genomic_DNA"/>
</dbReference>